<dbReference type="InterPro" id="IPR010541">
    <property type="entry name" value="Prp3_C"/>
</dbReference>
<dbReference type="PANTHER" id="PTHR14212">
    <property type="entry name" value="U4/U6-ASSOCIATED RNA SPLICING FACTOR-RELATED"/>
    <property type="match status" value="1"/>
</dbReference>
<keyword evidence="4" id="KW-0106">Calcium</keyword>
<dbReference type="PANTHER" id="PTHR14212:SF0">
    <property type="entry name" value="U4_U6 SMALL NUCLEAR RIBONUCLEOPROTEIN PRP3"/>
    <property type="match status" value="1"/>
</dbReference>
<gene>
    <name evidence="9" type="ORF">HUG17_8361</name>
</gene>
<dbReference type="FunFam" id="1.10.238.10:FF:000178">
    <property type="entry name" value="Calmodulin-2 A"/>
    <property type="match status" value="1"/>
</dbReference>
<dbReference type="PROSITE" id="PS00018">
    <property type="entry name" value="EF_HAND_1"/>
    <property type="match status" value="1"/>
</dbReference>
<proteinExistence type="predicted"/>
<dbReference type="GO" id="GO:0005509">
    <property type="term" value="F:calcium ion binding"/>
    <property type="evidence" value="ECO:0007669"/>
    <property type="project" value="InterPro"/>
</dbReference>
<comment type="caution">
    <text evidence="9">The sequence shown here is derived from an EMBL/GenBank/DDBJ whole genome shotgun (WGS) entry which is preliminary data.</text>
</comment>
<dbReference type="GO" id="GO:0046540">
    <property type="term" value="C:U4/U6 x U5 tri-snRNP complex"/>
    <property type="evidence" value="ECO:0007669"/>
    <property type="project" value="InterPro"/>
</dbReference>
<dbReference type="InterPro" id="IPR013881">
    <property type="entry name" value="Pre-mRNA_splic_Prp3_dom"/>
</dbReference>
<evidence type="ECO:0000256" key="2">
    <source>
        <dbReference type="ARBA" id="ARBA00022664"/>
    </source>
</evidence>
<keyword evidence="9" id="KW-0687">Ribonucleoprotein</keyword>
<comment type="subcellular location">
    <subcellularLocation>
        <location evidence="1">Nucleus</location>
    </subcellularLocation>
</comment>
<reference evidence="9" key="2">
    <citation type="journal article" date="2021" name="World Allergy Organ. J.">
        <title>Chromosome-level assembly of Dermatophagoides farinae genome and transcriptome reveals two novel allergens Der f 37 and Der f 39.</title>
        <authorList>
            <person name="Chen J."/>
            <person name="Cai Z."/>
            <person name="Fan D."/>
            <person name="Hu J."/>
            <person name="Hou Y."/>
            <person name="He Y."/>
            <person name="Zhang Z."/>
            <person name="Zhao Z."/>
            <person name="Gao P."/>
            <person name="Hu W."/>
            <person name="Sun J."/>
            <person name="Li J."/>
            <person name="Ji K."/>
        </authorList>
    </citation>
    <scope>NUCLEOTIDE SEQUENCE</scope>
    <source>
        <strain evidence="9">JKM2019</strain>
    </source>
</reference>
<protein>
    <submittedName>
        <fullName evidence="9">U4/u6 small nuclear ribonucleoprotein prp3-like protein</fullName>
    </submittedName>
</protein>
<evidence type="ECO:0000256" key="4">
    <source>
        <dbReference type="ARBA" id="ARBA00022837"/>
    </source>
</evidence>
<keyword evidence="3" id="KW-0677">Repeat</keyword>
<accession>A0A9D4NZ30</accession>
<dbReference type="Gene3D" id="1.10.238.10">
    <property type="entry name" value="EF-hand"/>
    <property type="match status" value="1"/>
</dbReference>
<dbReference type="GO" id="GO:0000398">
    <property type="term" value="P:mRNA splicing, via spliceosome"/>
    <property type="evidence" value="ECO:0007669"/>
    <property type="project" value="InterPro"/>
</dbReference>
<reference evidence="9" key="1">
    <citation type="submission" date="2020-06" db="EMBL/GenBank/DDBJ databases">
        <authorList>
            <person name="Ji K."/>
            <person name="Li J."/>
        </authorList>
    </citation>
    <scope>NUCLEOTIDE SEQUENCE</scope>
    <source>
        <strain evidence="9">JKM2019</strain>
        <tissue evidence="9">Whole body</tissue>
    </source>
</reference>
<dbReference type="InterPro" id="IPR002048">
    <property type="entry name" value="EF_hand_dom"/>
</dbReference>
<dbReference type="PROSITE" id="PS50222">
    <property type="entry name" value="EF_HAND_2"/>
    <property type="match status" value="1"/>
</dbReference>
<dbReference type="Pfam" id="PF08572">
    <property type="entry name" value="PRP3"/>
    <property type="match status" value="2"/>
</dbReference>
<organism evidence="9">
    <name type="scientific">Dermatophagoides farinae</name>
    <name type="common">American house dust mite</name>
    <dbReference type="NCBI Taxonomy" id="6954"/>
    <lineage>
        <taxon>Eukaryota</taxon>
        <taxon>Metazoa</taxon>
        <taxon>Ecdysozoa</taxon>
        <taxon>Arthropoda</taxon>
        <taxon>Chelicerata</taxon>
        <taxon>Arachnida</taxon>
        <taxon>Acari</taxon>
        <taxon>Acariformes</taxon>
        <taxon>Sarcoptiformes</taxon>
        <taxon>Astigmata</taxon>
        <taxon>Psoroptidia</taxon>
        <taxon>Analgoidea</taxon>
        <taxon>Pyroglyphidae</taxon>
        <taxon>Dermatophagoidinae</taxon>
        <taxon>Dermatophagoides</taxon>
    </lineage>
</organism>
<evidence type="ECO:0000256" key="1">
    <source>
        <dbReference type="ARBA" id="ARBA00004123"/>
    </source>
</evidence>
<evidence type="ECO:0000256" key="7">
    <source>
        <dbReference type="SAM" id="MobiDB-lite"/>
    </source>
</evidence>
<evidence type="ECO:0000313" key="9">
    <source>
        <dbReference type="EMBL" id="KAH7640892.1"/>
    </source>
</evidence>
<dbReference type="InterPro" id="IPR027104">
    <property type="entry name" value="Prp3"/>
</dbReference>
<dbReference type="EMBL" id="SDOV01000005">
    <property type="protein sequence ID" value="KAH7640892.1"/>
    <property type="molecule type" value="Genomic_DNA"/>
</dbReference>
<evidence type="ECO:0000256" key="6">
    <source>
        <dbReference type="ARBA" id="ARBA00023242"/>
    </source>
</evidence>
<feature type="domain" description="EF-hand" evidence="8">
    <location>
        <begin position="470"/>
        <end position="505"/>
    </location>
</feature>
<name>A0A9D4NZ30_DERFA</name>
<sequence length="543" mass="62744">MRPTPLILNAEGRTVDQTGKEVQLIQRMPTLKANIRAQKKEQFIKLNHEKQSSLSSTEQKFIDTRLESKAPVRARKTFRFHDKGTFESIGNKIRIKAQLELLQKDIAQKAKRTGISAAARLALLNSIVPKKQAKEDEIPSVEWWDSFIMKDSCYEECIQNTQPSQEKQNRREAWKEKQEKIRLGLEPPPEPKLKISNMMRVLGQQAVQDPTKMEAHVREQMMRRQKAHEEANASRKLTSEQKKQKKIRKIKEDTNTGVNVVVYRILDLNNPAKKFKVEANMKQLLMTGVVVIYKNVNVIVAEGGPKQQKKFKRLMLHRIKWSDDVVTHGDSNEPDSSNDSDLKRKRENKCLLVWEGSVKNRAFGEVKFKNSPNESFAREIFKNHGVEHYWDLAYKQDIDQYRDCFYLMTKTNGGLITRVDELKHIMRSLGMSPTEPELNDFFKQKGSDFQGKITFADLLDIMHIHSVREKIPAEILDGFRAMDPNHTGKISLADFSHLLCDCGEKLTTKEFQNLLKEANVRPGQTWINYEDFLEIIAAPAPDY</sequence>
<dbReference type="InterPro" id="IPR011992">
    <property type="entry name" value="EF-hand-dom_pair"/>
</dbReference>
<dbReference type="InterPro" id="IPR018247">
    <property type="entry name" value="EF_Hand_1_Ca_BS"/>
</dbReference>
<dbReference type="Pfam" id="PF06544">
    <property type="entry name" value="Prp3_C"/>
    <property type="match status" value="1"/>
</dbReference>
<dbReference type="SUPFAM" id="SSF47473">
    <property type="entry name" value="EF-hand"/>
    <property type="match status" value="1"/>
</dbReference>
<keyword evidence="5" id="KW-0508">mRNA splicing</keyword>
<feature type="region of interest" description="Disordered" evidence="7">
    <location>
        <begin position="224"/>
        <end position="249"/>
    </location>
</feature>
<dbReference type="Proteomes" id="UP000828236">
    <property type="component" value="Unassembled WGS sequence"/>
</dbReference>
<evidence type="ECO:0000256" key="5">
    <source>
        <dbReference type="ARBA" id="ARBA00023187"/>
    </source>
</evidence>
<evidence type="ECO:0000256" key="3">
    <source>
        <dbReference type="ARBA" id="ARBA00022737"/>
    </source>
</evidence>
<feature type="compositionally biased region" description="Basic and acidic residues" evidence="7">
    <location>
        <begin position="224"/>
        <end position="242"/>
    </location>
</feature>
<dbReference type="AlphaFoldDB" id="A0A9D4NZ30"/>
<evidence type="ECO:0000259" key="8">
    <source>
        <dbReference type="PROSITE" id="PS50222"/>
    </source>
</evidence>
<keyword evidence="6" id="KW-0539">Nucleus</keyword>
<keyword evidence="2" id="KW-0507">mRNA processing</keyword>
<dbReference type="CDD" id="cd24162">
    <property type="entry name" value="Prp3_C"/>
    <property type="match status" value="1"/>
</dbReference>